<organism evidence="2 3">
    <name type="scientific">Enterococcus mundtii</name>
    <dbReference type="NCBI Taxonomy" id="53346"/>
    <lineage>
        <taxon>Bacteria</taxon>
        <taxon>Bacillati</taxon>
        <taxon>Bacillota</taxon>
        <taxon>Bacilli</taxon>
        <taxon>Lactobacillales</taxon>
        <taxon>Enterococcaceae</taxon>
        <taxon>Enterococcus</taxon>
    </lineage>
</organism>
<dbReference type="EMBL" id="JABCAG010000033">
    <property type="protein sequence ID" value="NMP58971.1"/>
    <property type="molecule type" value="Genomic_DNA"/>
</dbReference>
<dbReference type="PANTHER" id="PTHR43434">
    <property type="entry name" value="PHOSPHOGLYCOLATE PHOSPHATASE"/>
    <property type="match status" value="1"/>
</dbReference>
<dbReference type="SFLD" id="SFLDG01135">
    <property type="entry name" value="C1.5.6:_HAD__Beta-PGM__Phospha"/>
    <property type="match status" value="1"/>
</dbReference>
<name>A0A1V2UJB3_ENTMU</name>
<dbReference type="Pfam" id="PF13419">
    <property type="entry name" value="HAD_2"/>
    <property type="match status" value="1"/>
</dbReference>
<keyword evidence="1" id="KW-0378">Hydrolase</keyword>
<dbReference type="Gene3D" id="1.10.150.240">
    <property type="entry name" value="Putative phosphatase, domain 2"/>
    <property type="match status" value="1"/>
</dbReference>
<dbReference type="STRING" id="53346.A5802_001208"/>
<evidence type="ECO:0000313" key="4">
    <source>
        <dbReference type="Proteomes" id="UP000557857"/>
    </source>
</evidence>
<dbReference type="InterPro" id="IPR006439">
    <property type="entry name" value="HAD-SF_hydro_IA"/>
</dbReference>
<dbReference type="Proteomes" id="UP000189299">
    <property type="component" value="Unassembled WGS sequence"/>
</dbReference>
<dbReference type="GO" id="GO:0006281">
    <property type="term" value="P:DNA repair"/>
    <property type="evidence" value="ECO:0007669"/>
    <property type="project" value="TreeGrafter"/>
</dbReference>
<comment type="caution">
    <text evidence="2">The sequence shown here is derived from an EMBL/GenBank/DDBJ whole genome shotgun (WGS) entry which is preliminary data.</text>
</comment>
<accession>A0A1V2UJB3</accession>
<protein>
    <submittedName>
        <fullName evidence="1">HAD-IA family hydrolase</fullName>
    </submittedName>
    <submittedName>
        <fullName evidence="2">Phosphoglycolate phosphatase</fullName>
    </submittedName>
</protein>
<dbReference type="InterPro" id="IPR036412">
    <property type="entry name" value="HAD-like_sf"/>
</dbReference>
<reference evidence="2 3" key="1">
    <citation type="submission" date="2016-12" db="EMBL/GenBank/DDBJ databases">
        <authorList>
            <person name="Song W.-J."/>
            <person name="Kurnit D.M."/>
        </authorList>
    </citation>
    <scope>NUCLEOTIDE SEQUENCE [LARGE SCALE GENOMIC DNA]</scope>
    <source>
        <strain evidence="2 3">CGB1038-1_S1</strain>
    </source>
</reference>
<gene>
    <name evidence="2" type="ORF">BTN92_06250</name>
    <name evidence="1" type="ORF">HI921_10960</name>
</gene>
<dbReference type="EMBL" id="MSTR01000005">
    <property type="protein sequence ID" value="ONN43434.1"/>
    <property type="molecule type" value="Genomic_DNA"/>
</dbReference>
<dbReference type="PANTHER" id="PTHR43434:SF25">
    <property type="entry name" value="PHOSPHOGLYCOLATE PHOSPHATASE"/>
    <property type="match status" value="1"/>
</dbReference>
<dbReference type="SFLD" id="SFLDS00003">
    <property type="entry name" value="Haloacid_Dehalogenase"/>
    <property type="match status" value="1"/>
</dbReference>
<dbReference type="GO" id="GO:0008967">
    <property type="term" value="F:phosphoglycolate phosphatase activity"/>
    <property type="evidence" value="ECO:0007669"/>
    <property type="project" value="TreeGrafter"/>
</dbReference>
<dbReference type="InterPro" id="IPR023198">
    <property type="entry name" value="PGP-like_dom2"/>
</dbReference>
<dbReference type="InterPro" id="IPR050155">
    <property type="entry name" value="HAD-like_hydrolase_sf"/>
</dbReference>
<dbReference type="SUPFAM" id="SSF56784">
    <property type="entry name" value="HAD-like"/>
    <property type="match status" value="1"/>
</dbReference>
<dbReference type="Gene3D" id="3.40.50.1000">
    <property type="entry name" value="HAD superfamily/HAD-like"/>
    <property type="match status" value="1"/>
</dbReference>
<evidence type="ECO:0000313" key="2">
    <source>
        <dbReference type="EMBL" id="ONN43434.1"/>
    </source>
</evidence>
<evidence type="ECO:0000313" key="1">
    <source>
        <dbReference type="EMBL" id="NMP58971.1"/>
    </source>
</evidence>
<dbReference type="SFLD" id="SFLDG01129">
    <property type="entry name" value="C1.5:_HAD__Beta-PGM__Phosphata"/>
    <property type="match status" value="1"/>
</dbReference>
<dbReference type="Proteomes" id="UP000557857">
    <property type="component" value="Unassembled WGS sequence"/>
</dbReference>
<dbReference type="AlphaFoldDB" id="A0A1V2UJB3"/>
<reference evidence="1 4" key="2">
    <citation type="submission" date="2020-04" db="EMBL/GenBank/DDBJ databases">
        <authorList>
            <person name="Abaymova A."/>
            <person name="Teymurazov M."/>
            <person name="Tazyna O."/>
            <person name="Chatushin Y."/>
            <person name="Svetoch E."/>
            <person name="Pereligyn V."/>
            <person name="Pohylenko V."/>
            <person name="Platonov M."/>
            <person name="Kartsev N."/>
            <person name="Skryabin Y."/>
            <person name="Sizova A."/>
            <person name="Solomentsev V."/>
            <person name="Kislichkina A."/>
            <person name="Bogun A."/>
        </authorList>
    </citation>
    <scope>NUCLEOTIDE SEQUENCE [LARGE SCALE GENOMIC DNA]</scope>
    <source>
        <strain evidence="1">SCPM-O-B-8398</strain>
        <strain evidence="4">SCPM-O-B-8398 (E28)</strain>
    </source>
</reference>
<evidence type="ECO:0000313" key="3">
    <source>
        <dbReference type="Proteomes" id="UP000189299"/>
    </source>
</evidence>
<proteinExistence type="predicted"/>
<dbReference type="NCBIfam" id="TIGR01549">
    <property type="entry name" value="HAD-SF-IA-v1"/>
    <property type="match status" value="1"/>
</dbReference>
<dbReference type="GO" id="GO:0005829">
    <property type="term" value="C:cytosol"/>
    <property type="evidence" value="ECO:0007669"/>
    <property type="project" value="TreeGrafter"/>
</dbReference>
<sequence>MIKNYIWDFDGTLFDTYPAMVEGVSQALQDFGIERPKKEIYRVMKQESVRKLRESCQLEEASFNQLFHQYEEQYQELSVPFKETEMVLRRLKQKGAKHYILTHRVTASTWKLLKVFELADLIEEVIGIDQGFARKPAPDAISHLIDRYHLDPEKTMMVGDRRLDIEAGINAKIHTCLYDIDHFLGEIPADHIVANLADILAIEKNAE</sequence>
<dbReference type="InterPro" id="IPR041492">
    <property type="entry name" value="HAD_2"/>
</dbReference>
<dbReference type="OrthoDB" id="9807630at2"/>
<dbReference type="InterPro" id="IPR023214">
    <property type="entry name" value="HAD_sf"/>
</dbReference>